<feature type="compositionally biased region" description="Low complexity" evidence="1">
    <location>
        <begin position="58"/>
        <end position="67"/>
    </location>
</feature>
<dbReference type="Proteomes" id="UP001497472">
    <property type="component" value="Unassembled WGS sequence"/>
</dbReference>
<name>A0AAV1J451_9NEOP</name>
<accession>A0AAV1J451</accession>
<evidence type="ECO:0000313" key="3">
    <source>
        <dbReference type="Proteomes" id="UP001497472"/>
    </source>
</evidence>
<gene>
    <name evidence="2" type="ORF">LNINA_LOCUS3925</name>
</gene>
<dbReference type="AlphaFoldDB" id="A0AAV1J451"/>
<feature type="compositionally biased region" description="Basic and acidic residues" evidence="1">
    <location>
        <begin position="14"/>
        <end position="34"/>
    </location>
</feature>
<comment type="caution">
    <text evidence="2">The sequence shown here is derived from an EMBL/GenBank/DDBJ whole genome shotgun (WGS) entry which is preliminary data.</text>
</comment>
<reference evidence="2 3" key="1">
    <citation type="submission" date="2023-11" db="EMBL/GenBank/DDBJ databases">
        <authorList>
            <person name="Okamura Y."/>
        </authorList>
    </citation>
    <scope>NUCLEOTIDE SEQUENCE [LARGE SCALE GENOMIC DNA]</scope>
</reference>
<feature type="region of interest" description="Disordered" evidence="1">
    <location>
        <begin position="56"/>
        <end position="112"/>
    </location>
</feature>
<dbReference type="EMBL" id="CAVLEF010000005">
    <property type="protein sequence ID" value="CAK1544155.1"/>
    <property type="molecule type" value="Genomic_DNA"/>
</dbReference>
<organism evidence="2 3">
    <name type="scientific">Leptosia nina</name>
    <dbReference type="NCBI Taxonomy" id="320188"/>
    <lineage>
        <taxon>Eukaryota</taxon>
        <taxon>Metazoa</taxon>
        <taxon>Ecdysozoa</taxon>
        <taxon>Arthropoda</taxon>
        <taxon>Hexapoda</taxon>
        <taxon>Insecta</taxon>
        <taxon>Pterygota</taxon>
        <taxon>Neoptera</taxon>
        <taxon>Endopterygota</taxon>
        <taxon>Lepidoptera</taxon>
        <taxon>Glossata</taxon>
        <taxon>Ditrysia</taxon>
        <taxon>Papilionoidea</taxon>
        <taxon>Pieridae</taxon>
        <taxon>Pierinae</taxon>
        <taxon>Leptosia</taxon>
    </lineage>
</organism>
<keyword evidence="3" id="KW-1185">Reference proteome</keyword>
<evidence type="ECO:0000256" key="1">
    <source>
        <dbReference type="SAM" id="MobiDB-lite"/>
    </source>
</evidence>
<sequence length="166" mass="17605">MCFDILNRRPVARAADDAHAHDGRASGAHGERGRGVDGAFLGHAWRIGASSCHGARRATASSKTAANSPPPPSQALGGIALRHSTRSASHTSAHDASPRAGTSPRARVPTPFPLVITGRTSVSDAIATSRAWYHPNLHLLRFVSPPYITSLHLNQCCCRKFTKSSL</sequence>
<feature type="region of interest" description="Disordered" evidence="1">
    <location>
        <begin position="13"/>
        <end position="34"/>
    </location>
</feature>
<protein>
    <submittedName>
        <fullName evidence="2">Uncharacterized protein</fullName>
    </submittedName>
</protein>
<proteinExistence type="predicted"/>
<evidence type="ECO:0000313" key="2">
    <source>
        <dbReference type="EMBL" id="CAK1544155.1"/>
    </source>
</evidence>